<protein>
    <submittedName>
        <fullName evidence="5">Isomerase</fullName>
    </submittedName>
    <submittedName>
        <fullName evidence="6">Phenazine biosynthesis protein PhzF family</fullName>
    </submittedName>
</protein>
<dbReference type="PANTHER" id="PTHR13774">
    <property type="entry name" value="PHENAZINE BIOSYNTHESIS PROTEIN"/>
    <property type="match status" value="1"/>
</dbReference>
<gene>
    <name evidence="5" type="ORF">FBGL_14400</name>
    <name evidence="4" type="ORF">FGL01_16930</name>
    <name evidence="6" type="ORF">SAMN05192550_1969</name>
</gene>
<dbReference type="STRING" id="551990.SAMN05192550_1969"/>
<name>A0A1B9DGK5_9FLAO</name>
<reference evidence="7" key="1">
    <citation type="submission" date="2016-03" db="EMBL/GenBank/DDBJ databases">
        <title>Draft genome sequence of Paenibacillus glacialis DSM 22343.</title>
        <authorList>
            <person name="Shin S.-K."/>
            <person name="Yi H."/>
        </authorList>
    </citation>
    <scope>NUCLEOTIDE SEQUENCE [LARGE SCALE GENOMIC DNA]</scope>
    <source>
        <strain evidence="7">NBRC 105008</strain>
    </source>
</reference>
<organism evidence="5 7">
    <name type="scientific">Flavobacterium glycines</name>
    <dbReference type="NCBI Taxonomy" id="551990"/>
    <lineage>
        <taxon>Bacteria</taxon>
        <taxon>Pseudomonadati</taxon>
        <taxon>Bacteroidota</taxon>
        <taxon>Flavobacteriia</taxon>
        <taxon>Flavobacteriales</taxon>
        <taxon>Flavobacteriaceae</taxon>
        <taxon>Flavobacterium</taxon>
    </lineage>
</organism>
<evidence type="ECO:0000313" key="7">
    <source>
        <dbReference type="Proteomes" id="UP000093226"/>
    </source>
</evidence>
<dbReference type="SUPFAM" id="SSF54506">
    <property type="entry name" value="Diaminopimelate epimerase-like"/>
    <property type="match status" value="1"/>
</dbReference>
<reference evidence="4 9" key="4">
    <citation type="submission" date="2019-07" db="EMBL/GenBank/DDBJ databases">
        <title>Whole genome shotgun sequence of Flavobacterium glycines NBRC 105008.</title>
        <authorList>
            <person name="Hosoyama A."/>
            <person name="Uohara A."/>
            <person name="Ohji S."/>
            <person name="Ichikawa N."/>
        </authorList>
    </citation>
    <scope>NUCLEOTIDE SEQUENCE [LARGE SCALE GENOMIC DNA]</scope>
    <source>
        <strain evidence="4 9">NBRC 105008</strain>
    </source>
</reference>
<dbReference type="Gene3D" id="3.10.310.10">
    <property type="entry name" value="Diaminopimelate Epimerase, Chain A, domain 1"/>
    <property type="match status" value="2"/>
</dbReference>
<evidence type="ECO:0000313" key="5">
    <source>
        <dbReference type="EMBL" id="OCB68779.1"/>
    </source>
</evidence>
<evidence type="ECO:0000313" key="4">
    <source>
        <dbReference type="EMBL" id="GEL10954.1"/>
    </source>
</evidence>
<dbReference type="Pfam" id="PF02567">
    <property type="entry name" value="PhzC-PhzF"/>
    <property type="match status" value="1"/>
</dbReference>
<dbReference type="EMBL" id="LVEO01000029">
    <property type="protein sequence ID" value="OCB68779.1"/>
    <property type="molecule type" value="Genomic_DNA"/>
</dbReference>
<dbReference type="PANTHER" id="PTHR13774:SF17">
    <property type="entry name" value="PHENAZINE BIOSYNTHESIS-LIKE DOMAIN-CONTAINING PROTEIN"/>
    <property type="match status" value="1"/>
</dbReference>
<evidence type="ECO:0000313" key="8">
    <source>
        <dbReference type="Proteomes" id="UP000182367"/>
    </source>
</evidence>
<proteinExistence type="inferred from homology"/>
<dbReference type="Proteomes" id="UP000321579">
    <property type="component" value="Unassembled WGS sequence"/>
</dbReference>
<dbReference type="EMBL" id="FNEO01000002">
    <property type="protein sequence ID" value="SDJ34947.1"/>
    <property type="molecule type" value="Genomic_DNA"/>
</dbReference>
<dbReference type="GO" id="GO:0016853">
    <property type="term" value="F:isomerase activity"/>
    <property type="evidence" value="ECO:0007669"/>
    <property type="project" value="UniProtKB-KW"/>
</dbReference>
<comment type="similarity">
    <text evidence="1">Belongs to the PhzF family.</text>
</comment>
<dbReference type="RefSeq" id="WP_066329621.1">
    <property type="nucleotide sequence ID" value="NZ_BJVF01000002.1"/>
</dbReference>
<keyword evidence="2 5" id="KW-0413">Isomerase</keyword>
<dbReference type="Proteomes" id="UP000182367">
    <property type="component" value="Unassembled WGS sequence"/>
</dbReference>
<dbReference type="EMBL" id="BJVF01000002">
    <property type="protein sequence ID" value="GEL10954.1"/>
    <property type="molecule type" value="Genomic_DNA"/>
</dbReference>
<reference evidence="5" key="2">
    <citation type="submission" date="2016-03" db="EMBL/GenBank/DDBJ databases">
        <authorList>
            <person name="Ploux O."/>
        </authorList>
    </citation>
    <scope>NUCLEOTIDE SEQUENCE</scope>
    <source>
        <strain evidence="5">NBRC 105008</strain>
    </source>
</reference>
<evidence type="ECO:0000313" key="6">
    <source>
        <dbReference type="EMBL" id="SDJ34947.1"/>
    </source>
</evidence>
<evidence type="ECO:0000256" key="2">
    <source>
        <dbReference type="ARBA" id="ARBA00023235"/>
    </source>
</evidence>
<dbReference type="NCBIfam" id="TIGR00654">
    <property type="entry name" value="PhzF_family"/>
    <property type="match status" value="1"/>
</dbReference>
<dbReference type="AlphaFoldDB" id="A0A1B9DGK5"/>
<keyword evidence="8" id="KW-1185">Reference proteome</keyword>
<reference evidence="6 8" key="3">
    <citation type="submission" date="2016-10" db="EMBL/GenBank/DDBJ databases">
        <authorList>
            <person name="Varghese N."/>
            <person name="Submissions S."/>
        </authorList>
    </citation>
    <scope>NUCLEOTIDE SEQUENCE [LARGE SCALE GENOMIC DNA]</scope>
    <source>
        <strain evidence="6 8">Gm-149</strain>
    </source>
</reference>
<evidence type="ECO:0000256" key="1">
    <source>
        <dbReference type="ARBA" id="ARBA00008270"/>
    </source>
</evidence>
<dbReference type="Proteomes" id="UP000093226">
    <property type="component" value="Unassembled WGS sequence"/>
</dbReference>
<dbReference type="OrthoDB" id="9788221at2"/>
<evidence type="ECO:0000313" key="9">
    <source>
        <dbReference type="Proteomes" id="UP000321579"/>
    </source>
</evidence>
<feature type="active site" evidence="3">
    <location>
        <position position="44"/>
    </location>
</feature>
<accession>A0A1B9DGK5</accession>
<evidence type="ECO:0000256" key="3">
    <source>
        <dbReference type="PIRSR" id="PIRSR016184-1"/>
    </source>
</evidence>
<dbReference type="GO" id="GO:0005737">
    <property type="term" value="C:cytoplasm"/>
    <property type="evidence" value="ECO:0007669"/>
    <property type="project" value="TreeGrafter"/>
</dbReference>
<sequence>MKIYQIDAFSKTVFSGNPAAVCPLEEWLSDTIMQKIAAENNLAETAFYVKNGDNYEIRWFTPKLEVDLCGHATLAAAFVLFHFENYNTNRITFFSPRSGELTVTKEADLLSLNFPVDVLEPIPLTPQMTDGLNVKPIQAFKGKTDYMLLFNTEDEILNLNPDFEKLSKLQARGIIVTAKGNNSDFVSRFFAPQSGINEDPVTGSAHTTLIPYWANELNKTKLSAIQLSERRGYLDCELLENRVRISGYAKCYLIGTIFTQ</sequence>
<dbReference type="PIRSF" id="PIRSF016184">
    <property type="entry name" value="PhzC_PhzF"/>
    <property type="match status" value="1"/>
</dbReference>
<dbReference type="InterPro" id="IPR003719">
    <property type="entry name" value="Phenazine_PhzF-like"/>
</dbReference>
<comment type="caution">
    <text evidence="5">The sequence shown here is derived from an EMBL/GenBank/DDBJ whole genome shotgun (WGS) entry which is preliminary data.</text>
</comment>